<name>A0A448ZXK7_METOS</name>
<organism evidence="9 10">
    <name type="scientific">Metamycoplasma orale</name>
    <name type="common">Mycoplasma orale</name>
    <dbReference type="NCBI Taxonomy" id="2121"/>
    <lineage>
        <taxon>Bacteria</taxon>
        <taxon>Bacillati</taxon>
        <taxon>Mycoplasmatota</taxon>
        <taxon>Mycoplasmoidales</taxon>
        <taxon>Metamycoplasmataceae</taxon>
        <taxon>Metamycoplasma</taxon>
    </lineage>
</organism>
<feature type="chain" id="PRO_5019547958" evidence="8">
    <location>
        <begin position="22"/>
        <end position="110"/>
    </location>
</feature>
<evidence type="ECO:0000256" key="1">
    <source>
        <dbReference type="ARBA" id="ARBA00004193"/>
    </source>
</evidence>
<dbReference type="Proteomes" id="UP000290482">
    <property type="component" value="Chromosome"/>
</dbReference>
<dbReference type="InterPro" id="IPR049890">
    <property type="entry name" value="VlpA-F-like_signal"/>
</dbReference>
<gene>
    <name evidence="9" type="ORF">NCTC10112_00442</name>
</gene>
<keyword evidence="2" id="KW-1003">Cell membrane</keyword>
<evidence type="ECO:0000256" key="7">
    <source>
        <dbReference type="ARBA" id="ARBA00023288"/>
    </source>
</evidence>
<dbReference type="GO" id="GO:0005886">
    <property type="term" value="C:plasma membrane"/>
    <property type="evidence" value="ECO:0007669"/>
    <property type="project" value="UniProtKB-SubCell"/>
</dbReference>
<proteinExistence type="predicted"/>
<keyword evidence="5" id="KW-0472">Membrane</keyword>
<evidence type="ECO:0000256" key="8">
    <source>
        <dbReference type="SAM" id="SignalP"/>
    </source>
</evidence>
<dbReference type="EMBL" id="LR214940">
    <property type="protein sequence ID" value="VEU55843.1"/>
    <property type="molecule type" value="Genomic_DNA"/>
</dbReference>
<reference evidence="9 10" key="1">
    <citation type="submission" date="2019-01" db="EMBL/GenBank/DDBJ databases">
        <authorList>
            <consortium name="Pathogen Informatics"/>
        </authorList>
    </citation>
    <scope>NUCLEOTIDE SEQUENCE [LARGE SCALE GENOMIC DNA]</scope>
    <source>
        <strain evidence="9 10">NCTC10112</strain>
    </source>
</reference>
<keyword evidence="3 8" id="KW-0732">Signal</keyword>
<protein>
    <submittedName>
        <fullName evidence="9">Hypothetical lipoprotein</fullName>
    </submittedName>
</protein>
<dbReference type="RefSeq" id="WP_022935818.1">
    <property type="nucleotide sequence ID" value="NZ_LR214940.1"/>
</dbReference>
<evidence type="ECO:0000256" key="5">
    <source>
        <dbReference type="ARBA" id="ARBA00023136"/>
    </source>
</evidence>
<evidence type="ECO:0000313" key="10">
    <source>
        <dbReference type="Proteomes" id="UP000290482"/>
    </source>
</evidence>
<keyword evidence="4" id="KW-0677">Repeat</keyword>
<accession>A0A448ZXK7</accession>
<sequence length="110" mass="12561">MKKNKKILFLGALTLSISSLPLVFVSCETSKKGKLKRALRKNKSYRVSVTKKLGIPNDYEDFAKRIYDELSTKLNGVTNKAEREKIYDEIINKVYTSTANLTDMYDTSTK</sequence>
<dbReference type="PROSITE" id="PS51257">
    <property type="entry name" value="PROKAR_LIPOPROTEIN"/>
    <property type="match status" value="1"/>
</dbReference>
<dbReference type="NCBIfam" id="NF033817">
    <property type="entry name" value="Mplas_variab_LP"/>
    <property type="match status" value="1"/>
</dbReference>
<evidence type="ECO:0000256" key="2">
    <source>
        <dbReference type="ARBA" id="ARBA00022475"/>
    </source>
</evidence>
<evidence type="ECO:0000313" key="9">
    <source>
        <dbReference type="EMBL" id="VEU55843.1"/>
    </source>
</evidence>
<keyword evidence="10" id="KW-1185">Reference proteome</keyword>
<comment type="subcellular location">
    <subcellularLocation>
        <location evidence="1">Cell membrane</location>
        <topology evidence="1">Lipid-anchor</topology>
    </subcellularLocation>
</comment>
<feature type="signal peptide" evidence="8">
    <location>
        <begin position="1"/>
        <end position="21"/>
    </location>
</feature>
<keyword evidence="6" id="KW-0564">Palmitate</keyword>
<dbReference type="AlphaFoldDB" id="A0A448ZXK7"/>
<evidence type="ECO:0000256" key="3">
    <source>
        <dbReference type="ARBA" id="ARBA00022729"/>
    </source>
</evidence>
<dbReference type="KEGG" id="mob:NCTC10112_00442"/>
<evidence type="ECO:0000256" key="6">
    <source>
        <dbReference type="ARBA" id="ARBA00023139"/>
    </source>
</evidence>
<keyword evidence="7 9" id="KW-0449">Lipoprotein</keyword>
<evidence type="ECO:0000256" key="4">
    <source>
        <dbReference type="ARBA" id="ARBA00022737"/>
    </source>
</evidence>